<reference evidence="1" key="1">
    <citation type="submission" date="2023-03" db="EMBL/GenBank/DDBJ databases">
        <title>Massive genome expansion in bonnet fungi (Mycena s.s.) driven by repeated elements and novel gene families across ecological guilds.</title>
        <authorList>
            <consortium name="Lawrence Berkeley National Laboratory"/>
            <person name="Harder C.B."/>
            <person name="Miyauchi S."/>
            <person name="Viragh M."/>
            <person name="Kuo A."/>
            <person name="Thoen E."/>
            <person name="Andreopoulos B."/>
            <person name="Lu D."/>
            <person name="Skrede I."/>
            <person name="Drula E."/>
            <person name="Henrissat B."/>
            <person name="Morin E."/>
            <person name="Kohler A."/>
            <person name="Barry K."/>
            <person name="LaButti K."/>
            <person name="Morin E."/>
            <person name="Salamov A."/>
            <person name="Lipzen A."/>
            <person name="Mereny Z."/>
            <person name="Hegedus B."/>
            <person name="Baldrian P."/>
            <person name="Stursova M."/>
            <person name="Weitz H."/>
            <person name="Taylor A."/>
            <person name="Grigoriev I.V."/>
            <person name="Nagy L.G."/>
            <person name="Martin F."/>
            <person name="Kauserud H."/>
        </authorList>
    </citation>
    <scope>NUCLEOTIDE SEQUENCE</scope>
    <source>
        <strain evidence="1">CBHHK182m</strain>
    </source>
</reference>
<keyword evidence="2" id="KW-1185">Reference proteome</keyword>
<sequence>MSILPTGPLYGHYCHKHEHVFSVHYGSAQTVLKTPLPREALPIDSTRDRIPRFRQLRYISLEFPYLMWIPKHNPFHVRGLEPLNYPRHRLPIVRYPEGWGLEENLSTAWKTLECNLRNVGKAMMGLGPQNKWRSTLVSPWFFPGRFKFMGKFKTEEAARLAAWYSIDNFLPLIGYVAFGLWCMAVWDAEEAELKNPEPDWRTKVLQASGVDPAVLDMFTDGLGEWERTDRVGGLYHVRDKWNLTPDTAEKHLEFERLLERVLHTTYPIPLYLYWGRRPEEFGPYLSWPHPFRNIIPSPTQVLSFASKGSPTFNFIEHTLMANGWDWVPVPKATDASPGAMQAAITTPFPARPPNSRQKDGESIQAFFHRRRESNLQKIATESSDVRQRRMQLETHAKKGGRPNKAHVFFWEKRDGHYIRIQATKKEFDDLWEDYPASQRRYDSVHNEWDLAEIFRDGDIVFDDGFEHVDAVDSDDEDMPDPDHPSFPRDVGLGATVPMPSTSPLEGTNAVENLDFEFDAASIEALGPDYQEKDVPTPDGRKDSKDYLEFIYRHRGLAPRKEEPVYESIAGTLLDTLFRRFGFQLPRSLETFSLRDPPTEYFDVQKDLATLLGLEQGEATKQLVLHKGLQNVLAGFFGQAITARTWGSMEMLTIQDQLPAACPFSIEVETLKSMVYPSEEQVYFVLRRKGVNQRIGDEVLLFPRATDALEVVRQGWGPDLRDIISHLIARGIAFWHAITSAEILPAWPAPVTTERPKGYRPNLSSGHGFRPPSHVFNEMDYTAYCARRDIQLLHTPRGRIGLQYGGVIARLTRSEVSDEDFYRQFGEEIYDVGDCLWDGTSGHCYWYERLSDREIDLICGVYHLGTGQKRADNTDQTAAVSWWPRPNAWDRGSLAASWWTPQCEADFYQKRLSHFAGRVWKLQNAKGWRNNLKYRLQVKKCCDGYEVWASDLFKSKKL</sequence>
<dbReference type="AlphaFoldDB" id="A0AAD7I2C7"/>
<protein>
    <submittedName>
        <fullName evidence="1">Uncharacterized protein</fullName>
    </submittedName>
</protein>
<organism evidence="1 2">
    <name type="scientific">Mycena metata</name>
    <dbReference type="NCBI Taxonomy" id="1033252"/>
    <lineage>
        <taxon>Eukaryota</taxon>
        <taxon>Fungi</taxon>
        <taxon>Dikarya</taxon>
        <taxon>Basidiomycota</taxon>
        <taxon>Agaricomycotina</taxon>
        <taxon>Agaricomycetes</taxon>
        <taxon>Agaricomycetidae</taxon>
        <taxon>Agaricales</taxon>
        <taxon>Marasmiineae</taxon>
        <taxon>Mycenaceae</taxon>
        <taxon>Mycena</taxon>
    </lineage>
</organism>
<evidence type="ECO:0000313" key="1">
    <source>
        <dbReference type="EMBL" id="KAJ7732566.1"/>
    </source>
</evidence>
<gene>
    <name evidence="1" type="ORF">B0H16DRAFT_1732761</name>
</gene>
<dbReference type="EMBL" id="JARKIB010000144">
    <property type="protein sequence ID" value="KAJ7732566.1"/>
    <property type="molecule type" value="Genomic_DNA"/>
</dbReference>
<name>A0AAD7I2C7_9AGAR</name>
<accession>A0AAD7I2C7</accession>
<proteinExistence type="predicted"/>
<comment type="caution">
    <text evidence="1">The sequence shown here is derived from an EMBL/GenBank/DDBJ whole genome shotgun (WGS) entry which is preliminary data.</text>
</comment>
<evidence type="ECO:0000313" key="2">
    <source>
        <dbReference type="Proteomes" id="UP001215598"/>
    </source>
</evidence>
<dbReference type="Proteomes" id="UP001215598">
    <property type="component" value="Unassembled WGS sequence"/>
</dbReference>